<dbReference type="Gene3D" id="1.10.540.10">
    <property type="entry name" value="Acyl-CoA dehydrogenase/oxidase, N-terminal domain"/>
    <property type="match status" value="1"/>
</dbReference>
<name>A0ABM6R8J6_PSEO1</name>
<feature type="domain" description="Acyl-CoA dehydrogenase C-terminal" evidence="4">
    <location>
        <begin position="261"/>
        <end position="391"/>
    </location>
</feature>
<dbReference type="InterPro" id="IPR037069">
    <property type="entry name" value="AcylCoA_DH/ox_N_sf"/>
</dbReference>
<comment type="similarity">
    <text evidence="2">Belongs to the HpaH/HsaA monooxygenase family.</text>
</comment>
<dbReference type="PANTHER" id="PTHR48083:SF19">
    <property type="entry name" value="FLAVIN-DEPENDENT MONOOXYGENASE, OXYGENASE SUBUNIT HSAA"/>
    <property type="match status" value="1"/>
</dbReference>
<proteinExistence type="inferred from homology"/>
<gene>
    <name evidence="5" type="ORF">C1C98_18610</name>
</gene>
<dbReference type="Pfam" id="PF02771">
    <property type="entry name" value="Acyl-CoA_dh_N"/>
    <property type="match status" value="1"/>
</dbReference>
<dbReference type="Pfam" id="PF08028">
    <property type="entry name" value="Acyl-CoA_dh_2"/>
    <property type="match status" value="1"/>
</dbReference>
<dbReference type="InterPro" id="IPR009100">
    <property type="entry name" value="AcylCoA_DH/oxidase_NM_dom_sf"/>
</dbReference>
<dbReference type="InterPro" id="IPR050741">
    <property type="entry name" value="Acyl-CoA_dehydrogenase"/>
</dbReference>
<protein>
    <submittedName>
        <fullName evidence="5">Acyl-CoA dehydrogenase</fullName>
    </submittedName>
</protein>
<sequence>MPMVSTLKKNMASHMAPPEPGLDAETLIARAVALRGALLEGQADAEARGTYSPQMHKAFEEAGFYRTLQPRRYGGYEFDVPTFARMIMEVARGCPGSAWCLALSSGHALNVAQLFGERAQTEAFGVDGHFAAAARAIPSGTATRTDGGWRLEGTWDYCSGVPYSTHVMVGVRILEEGEAPQAGVALVPRSEWKMLDNWGDFIGMRASGSNSVEMHNAWIPEHFLVREDFFAPNISQGTEGARLHGNPMYAGGTLGFFQTEISSIMVGVGYAALDEYENIIRARKSFGPNAVLQSQHPDHQRPYGIALGKLEAARHAVVGAAQEYMDMARLSMEGKRTYLRSDDQRLQAGLQHAAQLSFEAVDMLYRASATSAGAKNGTRMQRYFRDISMARTNPGLQFELKAADLARQLFAERDQREGSNQP</sequence>
<evidence type="ECO:0000313" key="6">
    <source>
        <dbReference type="Proteomes" id="UP000235315"/>
    </source>
</evidence>
<dbReference type="InterPro" id="IPR013786">
    <property type="entry name" value="AcylCoA_DH/ox_N"/>
</dbReference>
<evidence type="ECO:0000259" key="3">
    <source>
        <dbReference type="Pfam" id="PF02771"/>
    </source>
</evidence>
<organism evidence="5 6">
    <name type="scientific">Pseudomonas ogarae (strain DSM 112162 / CECT 30235 / F113)</name>
    <dbReference type="NCBI Taxonomy" id="1114970"/>
    <lineage>
        <taxon>Bacteria</taxon>
        <taxon>Pseudomonadati</taxon>
        <taxon>Pseudomonadota</taxon>
        <taxon>Gammaproteobacteria</taxon>
        <taxon>Pseudomonadales</taxon>
        <taxon>Pseudomonadaceae</taxon>
        <taxon>Pseudomonas</taxon>
    </lineage>
</organism>
<dbReference type="Gene3D" id="1.20.140.10">
    <property type="entry name" value="Butyryl-CoA Dehydrogenase, subunit A, domain 3"/>
    <property type="match status" value="1"/>
</dbReference>
<accession>A0ABM6R8J6</accession>
<dbReference type="PIRSF" id="PIRSF016578">
    <property type="entry name" value="HsaA"/>
    <property type="match status" value="1"/>
</dbReference>
<dbReference type="InterPro" id="IPR013107">
    <property type="entry name" value="Acyl-CoA_DH_C"/>
</dbReference>
<dbReference type="InterPro" id="IPR036250">
    <property type="entry name" value="AcylCo_DH-like_C"/>
</dbReference>
<evidence type="ECO:0000256" key="1">
    <source>
        <dbReference type="ARBA" id="ARBA00023002"/>
    </source>
</evidence>
<feature type="domain" description="Acyl-CoA dehydrogenase/oxidase N-terminal" evidence="3">
    <location>
        <begin position="42"/>
        <end position="123"/>
    </location>
</feature>
<dbReference type="PANTHER" id="PTHR48083">
    <property type="entry name" value="MEDIUM-CHAIN SPECIFIC ACYL-COA DEHYDROGENASE, MITOCHONDRIAL-RELATED"/>
    <property type="match status" value="1"/>
</dbReference>
<dbReference type="InterPro" id="IPR046373">
    <property type="entry name" value="Acyl-CoA_Oxase/DH_mid-dom_sf"/>
</dbReference>
<keyword evidence="1" id="KW-0560">Oxidoreductase</keyword>
<dbReference type="Proteomes" id="UP000235315">
    <property type="component" value="Chromosome"/>
</dbReference>
<dbReference type="Gene3D" id="2.40.110.10">
    <property type="entry name" value="Butyryl-CoA Dehydrogenase, subunit A, domain 2"/>
    <property type="match status" value="1"/>
</dbReference>
<evidence type="ECO:0000256" key="2">
    <source>
        <dbReference type="ARBA" id="ARBA00049661"/>
    </source>
</evidence>
<evidence type="ECO:0000259" key="4">
    <source>
        <dbReference type="Pfam" id="PF08028"/>
    </source>
</evidence>
<reference evidence="5 6" key="1">
    <citation type="submission" date="2018-01" db="EMBL/GenBank/DDBJ databases">
        <title>Tropical forage species Digitaria eriantha prevents oxidative stress under low temperature conditions by the incorporation of polyhydroxybutyrate-producing endophytic bacteria.</title>
        <authorList>
            <person name="Stritzler M."/>
            <person name="Ayub N."/>
        </authorList>
    </citation>
    <scope>NUCLEOTIDE SEQUENCE [LARGE SCALE GENOMIC DNA]</scope>
    <source>
        <strain evidence="5 6">FR1</strain>
    </source>
</reference>
<evidence type="ECO:0000313" key="5">
    <source>
        <dbReference type="EMBL" id="AUO49820.1"/>
    </source>
</evidence>
<keyword evidence="6" id="KW-1185">Reference proteome</keyword>
<dbReference type="EMBL" id="CP025738">
    <property type="protein sequence ID" value="AUO49820.1"/>
    <property type="molecule type" value="Genomic_DNA"/>
</dbReference>
<dbReference type="SUPFAM" id="SSF56645">
    <property type="entry name" value="Acyl-CoA dehydrogenase NM domain-like"/>
    <property type="match status" value="1"/>
</dbReference>
<dbReference type="SUPFAM" id="SSF47203">
    <property type="entry name" value="Acyl-CoA dehydrogenase C-terminal domain-like"/>
    <property type="match status" value="1"/>
</dbReference>